<evidence type="ECO:0000256" key="1">
    <source>
        <dbReference type="ARBA" id="ARBA00004651"/>
    </source>
</evidence>
<organism evidence="9 10">
    <name type="scientific">Alkalisalibacterium limincola</name>
    <dbReference type="NCBI Taxonomy" id="2699169"/>
    <lineage>
        <taxon>Bacteria</taxon>
        <taxon>Pseudomonadati</taxon>
        <taxon>Pseudomonadota</taxon>
        <taxon>Gammaproteobacteria</taxon>
        <taxon>Lysobacterales</taxon>
        <taxon>Lysobacteraceae</taxon>
        <taxon>Alkalisalibacterium</taxon>
    </lineage>
</organism>
<evidence type="ECO:0000256" key="7">
    <source>
        <dbReference type="RuleBase" id="RU363032"/>
    </source>
</evidence>
<evidence type="ECO:0000256" key="3">
    <source>
        <dbReference type="ARBA" id="ARBA00022475"/>
    </source>
</evidence>
<evidence type="ECO:0000256" key="6">
    <source>
        <dbReference type="ARBA" id="ARBA00023136"/>
    </source>
</evidence>
<dbReference type="EMBL" id="VRTS01000001">
    <property type="protein sequence ID" value="TXK65671.1"/>
    <property type="molecule type" value="Genomic_DNA"/>
</dbReference>
<keyword evidence="3" id="KW-1003">Cell membrane</keyword>
<comment type="similarity">
    <text evidence="7">Belongs to the binding-protein-dependent transport system permease family.</text>
</comment>
<comment type="subcellular location">
    <subcellularLocation>
        <location evidence="1 7">Cell membrane</location>
        <topology evidence="1 7">Multi-pass membrane protein</topology>
    </subcellularLocation>
</comment>
<sequence length="262" mass="28641">MNQAMRPAKPRPSWGLWAAIIGVVGGMTLWSAWGVGLSATEFFCNIGGGGRLLRESWPPDFAFLPRLWGPFLETLQIALIGTVVGGILAIPVAVLAARPISPNRTTWFVDRNFMNVLRTMPDLFWAMLFAAAVGFGPLAGALALSVFTVAVVSKLFSESMESIDMNLPEAVRASGGTWLEMVRFSVLPQVWPQYASYVMYAFELNVRASMVLGLVGAGGIGMILNTQRASFEYERVTMIILMVLVAVLVIEQISIAVRRRLI</sequence>
<feature type="transmembrane region" description="Helical" evidence="7">
    <location>
        <begin position="12"/>
        <end position="33"/>
    </location>
</feature>
<evidence type="ECO:0000256" key="2">
    <source>
        <dbReference type="ARBA" id="ARBA00022448"/>
    </source>
</evidence>
<dbReference type="PROSITE" id="PS50928">
    <property type="entry name" value="ABC_TM1"/>
    <property type="match status" value="1"/>
</dbReference>
<feature type="transmembrane region" description="Helical" evidence="7">
    <location>
        <begin position="236"/>
        <end position="257"/>
    </location>
</feature>
<dbReference type="RefSeq" id="WP_147890343.1">
    <property type="nucleotide sequence ID" value="NZ_VRTS01000001.1"/>
</dbReference>
<evidence type="ECO:0000313" key="9">
    <source>
        <dbReference type="EMBL" id="TXK65671.1"/>
    </source>
</evidence>
<dbReference type="Proteomes" id="UP000321248">
    <property type="component" value="Unassembled WGS sequence"/>
</dbReference>
<dbReference type="GO" id="GO:0005886">
    <property type="term" value="C:plasma membrane"/>
    <property type="evidence" value="ECO:0007669"/>
    <property type="project" value="UniProtKB-SubCell"/>
</dbReference>
<dbReference type="GO" id="GO:0015416">
    <property type="term" value="F:ABC-type phosphonate transporter activity"/>
    <property type="evidence" value="ECO:0007669"/>
    <property type="project" value="InterPro"/>
</dbReference>
<reference evidence="9 10" key="1">
    <citation type="submission" date="2019-08" db="EMBL/GenBank/DDBJ databases">
        <authorList>
            <person name="Karlyshev A.V."/>
        </authorList>
    </citation>
    <scope>NUCLEOTIDE SEQUENCE [LARGE SCALE GENOMIC DNA]</scope>
    <source>
        <strain evidence="9 10">Alg18-2.2</strain>
    </source>
</reference>
<dbReference type="InterPro" id="IPR035906">
    <property type="entry name" value="MetI-like_sf"/>
</dbReference>
<keyword evidence="5 7" id="KW-1133">Transmembrane helix</keyword>
<dbReference type="PANTHER" id="PTHR30043:SF1">
    <property type="entry name" value="ABC TRANSPORT SYSTEM PERMEASE PROTEIN P69"/>
    <property type="match status" value="1"/>
</dbReference>
<evidence type="ECO:0000256" key="5">
    <source>
        <dbReference type="ARBA" id="ARBA00022989"/>
    </source>
</evidence>
<keyword evidence="4 7" id="KW-0812">Transmembrane</keyword>
<feature type="transmembrane region" description="Helical" evidence="7">
    <location>
        <begin position="206"/>
        <end position="224"/>
    </location>
</feature>
<dbReference type="AlphaFoldDB" id="A0A5C8KZU9"/>
<proteinExistence type="inferred from homology"/>
<dbReference type="SUPFAM" id="SSF161098">
    <property type="entry name" value="MetI-like"/>
    <property type="match status" value="1"/>
</dbReference>
<dbReference type="OrthoDB" id="9808005at2"/>
<accession>A0A5C8KZU9</accession>
<dbReference type="NCBIfam" id="TIGR01097">
    <property type="entry name" value="PhnE"/>
    <property type="match status" value="1"/>
</dbReference>
<evidence type="ECO:0000259" key="8">
    <source>
        <dbReference type="PROSITE" id="PS50928"/>
    </source>
</evidence>
<feature type="domain" description="ABC transmembrane type-1" evidence="8">
    <location>
        <begin position="71"/>
        <end position="254"/>
    </location>
</feature>
<evidence type="ECO:0000313" key="10">
    <source>
        <dbReference type="Proteomes" id="UP000321248"/>
    </source>
</evidence>
<gene>
    <name evidence="9" type="primary">phnE</name>
    <name evidence="9" type="ORF">FU658_00650</name>
</gene>
<evidence type="ECO:0000256" key="4">
    <source>
        <dbReference type="ARBA" id="ARBA00022692"/>
    </source>
</evidence>
<keyword evidence="6 7" id="KW-0472">Membrane</keyword>
<dbReference type="Gene3D" id="1.10.3720.10">
    <property type="entry name" value="MetI-like"/>
    <property type="match status" value="1"/>
</dbReference>
<keyword evidence="10" id="KW-1185">Reference proteome</keyword>
<name>A0A5C8KZU9_9GAMM</name>
<comment type="caution">
    <text evidence="9">The sequence shown here is derived from an EMBL/GenBank/DDBJ whole genome shotgun (WGS) entry which is preliminary data.</text>
</comment>
<dbReference type="InterPro" id="IPR005769">
    <property type="entry name" value="PhnE/PtxC"/>
</dbReference>
<protein>
    <submittedName>
        <fullName evidence="9">Phosphonate ABC transporter, permease protein PhnE</fullName>
    </submittedName>
</protein>
<feature type="transmembrane region" description="Helical" evidence="7">
    <location>
        <begin position="123"/>
        <end position="152"/>
    </location>
</feature>
<feature type="transmembrane region" description="Helical" evidence="7">
    <location>
        <begin position="75"/>
        <end position="97"/>
    </location>
</feature>
<dbReference type="Pfam" id="PF00528">
    <property type="entry name" value="BPD_transp_1"/>
    <property type="match status" value="1"/>
</dbReference>
<dbReference type="PANTHER" id="PTHR30043">
    <property type="entry name" value="PHOSPHONATES TRANSPORT SYSTEM PERMEASE PROTEIN"/>
    <property type="match status" value="1"/>
</dbReference>
<keyword evidence="2 7" id="KW-0813">Transport</keyword>
<dbReference type="InterPro" id="IPR000515">
    <property type="entry name" value="MetI-like"/>
</dbReference>